<keyword evidence="2" id="KW-1185">Reference proteome</keyword>
<accession>A0ABT1P850</accession>
<proteinExistence type="predicted"/>
<evidence type="ECO:0000313" key="1">
    <source>
        <dbReference type="EMBL" id="MCQ4040515.1"/>
    </source>
</evidence>
<reference evidence="1 2" key="1">
    <citation type="submission" date="2022-06" db="EMBL/GenBank/DDBJ databases">
        <title>Draft genome sequence of type strain Streptomyces rubrisoli DSM 42083.</title>
        <authorList>
            <person name="Duangmal K."/>
            <person name="Klaysubun C."/>
        </authorList>
    </citation>
    <scope>NUCLEOTIDE SEQUENCE [LARGE SCALE GENOMIC DNA]</scope>
    <source>
        <strain evidence="1 2">DSM 42083</strain>
    </source>
</reference>
<protein>
    <submittedName>
        <fullName evidence="1">Uncharacterized protein</fullName>
    </submittedName>
</protein>
<dbReference type="Proteomes" id="UP001206206">
    <property type="component" value="Unassembled WGS sequence"/>
</dbReference>
<sequence>MRVAEENGEQWCLSYALYMLSLTTWRRGDLETAWSLGLRGVRLRAPFLDSLGLAMGIDILGWVAAAGGKYEHAARLLGATGPIWESVGALEFGFGDQVASYHAALARCREQLGDARFEAAFNSGAKLDLREAVALVLSDQELPALRDEAAPAPAGRTSARAMEWRVNLPKRLLTR</sequence>
<dbReference type="EMBL" id="JANFNH010000001">
    <property type="protein sequence ID" value="MCQ4040515.1"/>
    <property type="molecule type" value="Genomic_DNA"/>
</dbReference>
<comment type="caution">
    <text evidence="1">The sequence shown here is derived from an EMBL/GenBank/DDBJ whole genome shotgun (WGS) entry which is preliminary data.</text>
</comment>
<name>A0ABT1P850_9ACTN</name>
<organism evidence="1 2">
    <name type="scientific">Streptantibioticus rubrisoli</name>
    <dbReference type="NCBI Taxonomy" id="1387313"/>
    <lineage>
        <taxon>Bacteria</taxon>
        <taxon>Bacillati</taxon>
        <taxon>Actinomycetota</taxon>
        <taxon>Actinomycetes</taxon>
        <taxon>Kitasatosporales</taxon>
        <taxon>Streptomycetaceae</taxon>
        <taxon>Streptantibioticus</taxon>
    </lineage>
</organism>
<evidence type="ECO:0000313" key="2">
    <source>
        <dbReference type="Proteomes" id="UP001206206"/>
    </source>
</evidence>
<gene>
    <name evidence="1" type="ORF">NON19_00390</name>
</gene>
<dbReference type="RefSeq" id="WP_255924466.1">
    <property type="nucleotide sequence ID" value="NZ_JANFNH010000001.1"/>
</dbReference>